<keyword evidence="4" id="KW-0489">Methyltransferase</keyword>
<dbReference type="SUPFAM" id="SSF53335">
    <property type="entry name" value="S-adenosyl-L-methionine-dependent methyltransferases"/>
    <property type="match status" value="1"/>
</dbReference>
<dbReference type="OrthoDB" id="56895at2157"/>
<dbReference type="GO" id="GO:0032259">
    <property type="term" value="P:methylation"/>
    <property type="evidence" value="ECO:0007669"/>
    <property type="project" value="UniProtKB-KW"/>
</dbReference>
<evidence type="ECO:0000256" key="2">
    <source>
        <dbReference type="SAM" id="MobiDB-lite"/>
    </source>
</evidence>
<feature type="region of interest" description="Disordered" evidence="2">
    <location>
        <begin position="1"/>
        <end position="22"/>
    </location>
</feature>
<organism evidence="4 5">
    <name type="scientific">Methanonatronarchaeum thermophilum</name>
    <dbReference type="NCBI Taxonomy" id="1927129"/>
    <lineage>
        <taxon>Archaea</taxon>
        <taxon>Methanobacteriati</taxon>
        <taxon>Methanobacteriota</taxon>
        <taxon>Methanonatronarchaeia</taxon>
        <taxon>Methanonatronarchaeales</taxon>
        <taxon>Methanonatronarchaeaceae</taxon>
        <taxon>Methanonatronarchaeum</taxon>
    </lineage>
</organism>
<keyword evidence="5" id="KW-1185">Reference proteome</keyword>
<evidence type="ECO:0000313" key="5">
    <source>
        <dbReference type="Proteomes" id="UP000195137"/>
    </source>
</evidence>
<protein>
    <submittedName>
        <fullName evidence="4">SAM-dependent methyltransferase</fullName>
    </submittedName>
</protein>
<dbReference type="Pfam" id="PF13649">
    <property type="entry name" value="Methyltransf_25"/>
    <property type="match status" value="1"/>
</dbReference>
<dbReference type="RefSeq" id="WP_086637054.1">
    <property type="nucleotide sequence ID" value="NZ_MRZU01000003.1"/>
</dbReference>
<comment type="caution">
    <text evidence="4">The sequence shown here is derived from an EMBL/GenBank/DDBJ whole genome shotgun (WGS) entry which is preliminary data.</text>
</comment>
<dbReference type="InterPro" id="IPR041698">
    <property type="entry name" value="Methyltransf_25"/>
</dbReference>
<name>A0A1Y3GFN4_9EURY</name>
<evidence type="ECO:0000313" key="4">
    <source>
        <dbReference type="EMBL" id="OUJ19004.1"/>
    </source>
</evidence>
<keyword evidence="1 4" id="KW-0808">Transferase</keyword>
<dbReference type="InterPro" id="IPR029063">
    <property type="entry name" value="SAM-dependent_MTases_sf"/>
</dbReference>
<accession>A0A1Y3GFN4</accession>
<reference evidence="4 5" key="1">
    <citation type="submission" date="2016-12" db="EMBL/GenBank/DDBJ databases">
        <title>Discovery of methanogenic haloarchaea.</title>
        <authorList>
            <person name="Sorokin D.Y."/>
            <person name="Makarova K.S."/>
            <person name="Abbas B."/>
            <person name="Ferrer M."/>
            <person name="Golyshin P.N."/>
        </authorList>
    </citation>
    <scope>NUCLEOTIDE SEQUENCE [LARGE SCALE GENOMIC DNA]</scope>
    <source>
        <strain evidence="4">AMET1</strain>
    </source>
</reference>
<dbReference type="Proteomes" id="UP000195137">
    <property type="component" value="Unassembled WGS sequence"/>
</dbReference>
<feature type="domain" description="Methyltransferase" evidence="3">
    <location>
        <begin position="42"/>
        <end position="130"/>
    </location>
</feature>
<sequence length="200" mass="23325">MEKDKFDESHWNEKYKKGRHRREDPSPFLVKWIEKIPKGNALDIACGAGRNSIYLAEQGYNVDAIDISTEALKIAKERANKKNVEVNWIHGDILKLQTEPKKYNLITLSYFHIKEKQQINKLINSLKKGGYIMWESHIKTNTNIDIGPENNEVRYKRGQLLKLLNKLTIIEYIERIEETIQGKRAIVKTLAKKPNQTKPK</sequence>
<dbReference type="EMBL" id="MRZU01000003">
    <property type="protein sequence ID" value="OUJ19004.1"/>
    <property type="molecule type" value="Genomic_DNA"/>
</dbReference>
<proteinExistence type="predicted"/>
<dbReference type="PANTHER" id="PTHR43861">
    <property type="entry name" value="TRANS-ACONITATE 2-METHYLTRANSFERASE-RELATED"/>
    <property type="match status" value="1"/>
</dbReference>
<dbReference type="AlphaFoldDB" id="A0A1Y3GFN4"/>
<dbReference type="CDD" id="cd02440">
    <property type="entry name" value="AdoMet_MTases"/>
    <property type="match status" value="1"/>
</dbReference>
<evidence type="ECO:0000256" key="1">
    <source>
        <dbReference type="ARBA" id="ARBA00022679"/>
    </source>
</evidence>
<dbReference type="Gene3D" id="3.40.50.150">
    <property type="entry name" value="Vaccinia Virus protein VP39"/>
    <property type="match status" value="1"/>
</dbReference>
<dbReference type="PANTHER" id="PTHR43861:SF5">
    <property type="entry name" value="BLL5978 PROTEIN"/>
    <property type="match status" value="1"/>
</dbReference>
<gene>
    <name evidence="4" type="ORF">AMET1_0655</name>
</gene>
<dbReference type="GO" id="GO:0008168">
    <property type="term" value="F:methyltransferase activity"/>
    <property type="evidence" value="ECO:0007669"/>
    <property type="project" value="UniProtKB-KW"/>
</dbReference>
<evidence type="ECO:0000259" key="3">
    <source>
        <dbReference type="Pfam" id="PF13649"/>
    </source>
</evidence>